<protein>
    <recommendedName>
        <fullName evidence="2">MIF4G domain-containing protein</fullName>
    </recommendedName>
</protein>
<organism evidence="1">
    <name type="scientific">viral metagenome</name>
    <dbReference type="NCBI Taxonomy" id="1070528"/>
    <lineage>
        <taxon>unclassified sequences</taxon>
        <taxon>metagenomes</taxon>
        <taxon>organismal metagenomes</taxon>
    </lineage>
</organism>
<name>A0A6C0B6W5_9ZZZZ</name>
<dbReference type="AlphaFoldDB" id="A0A6C0B6W5"/>
<evidence type="ECO:0008006" key="2">
    <source>
        <dbReference type="Google" id="ProtNLM"/>
    </source>
</evidence>
<evidence type="ECO:0000313" key="1">
    <source>
        <dbReference type="EMBL" id="QHS87826.1"/>
    </source>
</evidence>
<dbReference type="InterPro" id="IPR016024">
    <property type="entry name" value="ARM-type_fold"/>
</dbReference>
<sequence>MKIYNLEDYNQIIFEGFSYQLPESILTVVNDLRKEIELFAPLSSVQVDDKLKRGFQFGGKKIKNRKNENAEDWNTVKSFKTTVIDKKEGVDKILNDIRACLNKISSKNYESQKECIFKHMEELLPIDIQKVSNALFDVAGNNKFNSIIYANLLKEMVDLFPNLSEHFDLFLMSYKQSISSIIYADPNSDYDKYCENNKLNDRRKAISTYLSNLNIIGFIDNTVVIEVVTYLLQYINEYIDSENKTNEVEEITENLYLFITLLNNHLKNEDKWYLVIENIENIAKMKSKEKKSLSSRAVFKYMDILDALKTK</sequence>
<reference evidence="1" key="1">
    <citation type="journal article" date="2020" name="Nature">
        <title>Giant virus diversity and host interactions through global metagenomics.</title>
        <authorList>
            <person name="Schulz F."/>
            <person name="Roux S."/>
            <person name="Paez-Espino D."/>
            <person name="Jungbluth S."/>
            <person name="Walsh D.A."/>
            <person name="Denef V.J."/>
            <person name="McMahon K.D."/>
            <person name="Konstantinidis K.T."/>
            <person name="Eloe-Fadrosh E.A."/>
            <person name="Kyrpides N.C."/>
            <person name="Woyke T."/>
        </authorList>
    </citation>
    <scope>NUCLEOTIDE SEQUENCE</scope>
    <source>
        <strain evidence="1">GVMAG-M-3300010158-13</strain>
    </source>
</reference>
<dbReference type="SUPFAM" id="SSF48371">
    <property type="entry name" value="ARM repeat"/>
    <property type="match status" value="1"/>
</dbReference>
<proteinExistence type="predicted"/>
<dbReference type="EMBL" id="MN739088">
    <property type="protein sequence ID" value="QHS87826.1"/>
    <property type="molecule type" value="Genomic_DNA"/>
</dbReference>
<dbReference type="Gene3D" id="1.25.40.180">
    <property type="match status" value="1"/>
</dbReference>
<accession>A0A6C0B6W5</accession>